<dbReference type="Proteomes" id="UP000028730">
    <property type="component" value="Unassembled WGS sequence"/>
</dbReference>
<organism evidence="4 5">
    <name type="scientific">Bifidobacterium bombi DSM 19703</name>
    <dbReference type="NCBI Taxonomy" id="1341695"/>
    <lineage>
        <taxon>Bacteria</taxon>
        <taxon>Bacillati</taxon>
        <taxon>Actinomycetota</taxon>
        <taxon>Actinomycetes</taxon>
        <taxon>Bifidobacteriales</taxon>
        <taxon>Bifidobacteriaceae</taxon>
        <taxon>Bifidobacterium</taxon>
    </lineage>
</organism>
<keyword evidence="2" id="KW-1133">Transmembrane helix</keyword>
<evidence type="ECO:0000256" key="1">
    <source>
        <dbReference type="SAM" id="MobiDB-lite"/>
    </source>
</evidence>
<proteinExistence type="predicted"/>
<feature type="transmembrane region" description="Helical" evidence="2">
    <location>
        <begin position="1672"/>
        <end position="1692"/>
    </location>
</feature>
<comment type="caution">
    <text evidence="4">The sequence shown here is derived from an EMBL/GenBank/DDBJ whole genome shotgun (WGS) entry which is preliminary data.</text>
</comment>
<feature type="domain" description="DUF5979" evidence="3">
    <location>
        <begin position="1326"/>
        <end position="1437"/>
    </location>
</feature>
<feature type="domain" description="DUF5979" evidence="3">
    <location>
        <begin position="1563"/>
        <end position="1660"/>
    </location>
</feature>
<name>A0A080N3Y0_9BIFI</name>
<accession>A0A080N3Y0</accession>
<sequence>MWGVDPDMSYARVTDRDDTFEYVSNDDTFAGTWGPNFNLMSISGINTSSTPYDNGWYLKYDTISKIEVQTTRDNWIELPKPNGSWQDQDGSFKGYVIPETFPNSTVKREDITGVRFMVVPNDAARSRDSTNPYVPAPGSGVTPSAAVREFVLNWNIRVKERDCTRHDCFVTGHSTDASGQALGANALQTAPRGLADASEGTLGTQSAGLPKPKGALVGFSSPSPFARSGSQAATRVVKQTLEVYSKSLTVHSPGQGDLQEYQGAGQADFNIQDGTPNVDATGDSSSSTDPPSDSNTANKPPVVVPPYGAVSQGDYPNLNYRLQAKSSSPSRASYIRVIEPAMCSDTNIPACALPPTDFDQAHAAAVKNPFDRNTVDDIKNGKLDSFEIPNIFNKQDLTRISISADIPSEVSLEQSVVWLLRYTPGVDGAHRYSFTKTTAQDANAMTEEQLSDVVGVSVTFQGTDPEQDGGTITSGNNLHVDLSTRVRSTLRADGSKFVPKSDGSQTSGKNRVFAQVLDPITGGGRWPSSSVAMNRTYISGSVKTKAASNIDPSVVNETKPDSPLTVSLQGRADSCSGQNVGDACSTLSPTKVTMTDWPEDQGLANDTGEVAQKTSGFWKNHDFTGLKTIDFPSGASRVKVSAYGPFGVNGAMQWQDGDWQLLNTASNSGYAMPVANSRFSDVQGLRFTFDNPDANGNAQLFSSTRNDWRAGVTYGAKQRSTVRGTSQAVSFKPTDATDTVLLSVQVESKTSELSSSASDTAVASVKRSQGSADLGLSEFANNGASTATIGQMVPWDIYVSNRASSTAYISLDDITLDLPDQLVYTGFGATVGDPAMTFEPDSSHTGGVTTVPSLDTSTAGKIKLTWPAGKSRMNPGEQLRIRIWLELQPGARSGQQITLPVKVHTDKQPVGLYAISVDGMPSPSSPVALSGAERGAKTSANVLPSYGENIYALKGVRGALDGAVSFTDPSAKCDVTFTGKDGKKYYRSPCEANTAIGGIDDWVLHMVNAGTVPLQRAQFFEELPQKGDKMMVASGENRGSTYRPELTGAPKVLGVPAGAATIEATTSASPCVGTWPSLLNGVSQVPDACSTDPSVSWMPSASVADWSKVTGIRVTVDFSRTGGELSPGDGVDVTYSSKNVAGSAEGNASMDAKAGPQEAKGQFGLYYTNMSGSSTPLAPVPVGVHISTGSLEIAKEVNGLAKGYAPAHVVADVDCRNAQGQNVLFGTKETGSVTISKGDDGNYVAGRLSGIPLSAGQQATSCTVNEHGPLGQFGETERSVSVDNVATNVVALSHADGVDSNGKPSNDVDHTQKVLITNTYRYAGMKVRKKVDTKADKGQFGPFDFTLSCATKDGQAVRFAGRNDTSFTLTDGGVWSAPADTIPAGSTCLLKETGTSAADSTVFTGTNVTGHSDGTASITLNDSDTDVVSTLVTNHYDAGTLQIRREVTGDGAPRYGKAKMRFSAVCDYRGQHLLAGKDGLFSLRNGETESFGIFPAGTQCVVNQLDDSGATEHRLTPTNGTVTINRLNELPGGQSGKDGLSHAEVLAQDRYDIGTLRVVLKRTGDRSAIAARGAGPFRVRLDCAHQKNSPSDEELPGKGEVILDAAHDYQTTIGEFIVGTGCHVTQTDTSMADLVSYNPQDGNAVIPDDDITTVEIIDQFNARPNMASTGTAIAALVTAVVILFGAGGVLMISRRRHEASGSHLAAGHAKR</sequence>
<protein>
    <submittedName>
        <fullName evidence="4">LPXTG-motif cell wall anchor domain protein</fullName>
    </submittedName>
</protein>
<dbReference type="eggNOG" id="ENOG502ZA7C">
    <property type="taxonomic scope" value="Bacteria"/>
</dbReference>
<dbReference type="Pfam" id="PF19407">
    <property type="entry name" value="DUF5979"/>
    <property type="match status" value="4"/>
</dbReference>
<feature type="region of interest" description="Disordered" evidence="1">
    <location>
        <begin position="268"/>
        <end position="310"/>
    </location>
</feature>
<dbReference type="InterPro" id="IPR046022">
    <property type="entry name" value="DUF5979"/>
</dbReference>
<evidence type="ECO:0000259" key="3">
    <source>
        <dbReference type="Pfam" id="PF19407"/>
    </source>
</evidence>
<evidence type="ECO:0000313" key="4">
    <source>
        <dbReference type="EMBL" id="KFF31761.1"/>
    </source>
</evidence>
<reference evidence="4 5" key="1">
    <citation type="journal article" date="2014" name="Appl. Environ. Microbiol.">
        <title>Genomic encyclopedia of type strains of the genus Bifidobacterium.</title>
        <authorList>
            <person name="Milani C."/>
            <person name="Lugli G.A."/>
            <person name="Duranti S."/>
            <person name="Turroni F."/>
            <person name="Bottacini F."/>
            <person name="Mangifesta M."/>
            <person name="Sanchez B."/>
            <person name="Viappiani A."/>
            <person name="Mancabelli L."/>
            <person name="Taminiau B."/>
            <person name="Delcenserie V."/>
            <person name="Barrangou R."/>
            <person name="Margolles A."/>
            <person name="van Sinderen D."/>
            <person name="Ventura M."/>
        </authorList>
    </citation>
    <scope>NUCLEOTIDE SEQUENCE [LARGE SCALE GENOMIC DNA]</scope>
    <source>
        <strain evidence="4 5">DSM 19703</strain>
    </source>
</reference>
<feature type="domain" description="DUF5979" evidence="3">
    <location>
        <begin position="1191"/>
        <end position="1320"/>
    </location>
</feature>
<evidence type="ECO:0000256" key="2">
    <source>
        <dbReference type="SAM" id="Phobius"/>
    </source>
</evidence>
<dbReference type="STRING" id="1341695.BBOMB_1159"/>
<feature type="compositionally biased region" description="Low complexity" evidence="1">
    <location>
        <begin position="283"/>
        <end position="294"/>
    </location>
</feature>
<keyword evidence="5" id="KW-1185">Reference proteome</keyword>
<keyword evidence="2" id="KW-0812">Transmembrane</keyword>
<gene>
    <name evidence="4" type="ORF">BBOMB_1159</name>
</gene>
<feature type="domain" description="DUF5979" evidence="3">
    <location>
        <begin position="1442"/>
        <end position="1522"/>
    </location>
</feature>
<dbReference type="EMBL" id="ATLK01000001">
    <property type="protein sequence ID" value="KFF31761.1"/>
    <property type="molecule type" value="Genomic_DNA"/>
</dbReference>
<evidence type="ECO:0000313" key="5">
    <source>
        <dbReference type="Proteomes" id="UP000028730"/>
    </source>
</evidence>
<keyword evidence="2" id="KW-0472">Membrane</keyword>